<keyword evidence="2" id="KW-1185">Reference proteome</keyword>
<dbReference type="RefSeq" id="WP_264326615.1">
    <property type="nucleotide sequence ID" value="NZ_JADEXQ010000076.1"/>
</dbReference>
<evidence type="ECO:0000313" key="1">
    <source>
        <dbReference type="EMBL" id="MBE9031788.1"/>
    </source>
</evidence>
<dbReference type="EMBL" id="JADEXQ010000076">
    <property type="protein sequence ID" value="MBE9031788.1"/>
    <property type="molecule type" value="Genomic_DNA"/>
</dbReference>
<evidence type="ECO:0000313" key="2">
    <source>
        <dbReference type="Proteomes" id="UP000625316"/>
    </source>
</evidence>
<proteinExistence type="predicted"/>
<organism evidence="1 2">
    <name type="scientific">Romeriopsis navalis LEGE 11480</name>
    <dbReference type="NCBI Taxonomy" id="2777977"/>
    <lineage>
        <taxon>Bacteria</taxon>
        <taxon>Bacillati</taxon>
        <taxon>Cyanobacteriota</taxon>
        <taxon>Cyanophyceae</taxon>
        <taxon>Leptolyngbyales</taxon>
        <taxon>Leptolyngbyaceae</taxon>
        <taxon>Romeriopsis</taxon>
        <taxon>Romeriopsis navalis</taxon>
    </lineage>
</organism>
<protein>
    <submittedName>
        <fullName evidence="1">Uncharacterized protein</fullName>
    </submittedName>
</protein>
<reference evidence="1" key="1">
    <citation type="submission" date="2020-10" db="EMBL/GenBank/DDBJ databases">
        <authorList>
            <person name="Castelo-Branco R."/>
            <person name="Eusebio N."/>
            <person name="Adriana R."/>
            <person name="Vieira A."/>
            <person name="Brugerolle De Fraissinette N."/>
            <person name="Rezende De Castro R."/>
            <person name="Schneider M.P."/>
            <person name="Vasconcelos V."/>
            <person name="Leao P.N."/>
        </authorList>
    </citation>
    <scope>NUCLEOTIDE SEQUENCE</scope>
    <source>
        <strain evidence="1">LEGE 11480</strain>
    </source>
</reference>
<name>A0A928Z5S5_9CYAN</name>
<sequence length="129" mass="14793">MNQQTQDLLESIAETYPSDGYPATPGHRYSLAYDPLNGELTIAHRDDDRPIEPRAYTGWQHLFVVPPNVSREKLLDTLAMLQNELMAIVESHRDSFLDGSNRVTCEWDLSGIAWLYRSRFPLITQRLSS</sequence>
<comment type="caution">
    <text evidence="1">The sequence shown here is derived from an EMBL/GenBank/DDBJ whole genome shotgun (WGS) entry which is preliminary data.</text>
</comment>
<accession>A0A928Z5S5</accession>
<dbReference type="AlphaFoldDB" id="A0A928Z5S5"/>
<gene>
    <name evidence="1" type="ORF">IQ266_18805</name>
</gene>
<dbReference type="Proteomes" id="UP000625316">
    <property type="component" value="Unassembled WGS sequence"/>
</dbReference>